<evidence type="ECO:0008006" key="5">
    <source>
        <dbReference type="Google" id="ProtNLM"/>
    </source>
</evidence>
<keyword evidence="4" id="KW-1185">Reference proteome</keyword>
<dbReference type="EMBL" id="ARXU01000007">
    <property type="protein sequence ID" value="KGD60880.1"/>
    <property type="molecule type" value="Genomic_DNA"/>
</dbReference>
<comment type="caution">
    <text evidence="3">The sequence shown here is derived from an EMBL/GenBank/DDBJ whole genome shotgun (WGS) entry which is preliminary data.</text>
</comment>
<evidence type="ECO:0000313" key="4">
    <source>
        <dbReference type="Proteomes" id="UP000029443"/>
    </source>
</evidence>
<dbReference type="Gene3D" id="3.40.50.1460">
    <property type="match status" value="1"/>
</dbReference>
<dbReference type="SUPFAM" id="SSF82185">
    <property type="entry name" value="Histone H3 K4-specific methyltransferase SET7/9 N-terminal domain"/>
    <property type="match status" value="2"/>
</dbReference>
<organism evidence="3 4">
    <name type="scientific">Alcanivorax jadensis T9</name>
    <dbReference type="NCBI Taxonomy" id="1177181"/>
    <lineage>
        <taxon>Bacteria</taxon>
        <taxon>Pseudomonadati</taxon>
        <taxon>Pseudomonadota</taxon>
        <taxon>Gammaproteobacteria</taxon>
        <taxon>Oceanospirillales</taxon>
        <taxon>Alcanivoracaceae</taxon>
        <taxon>Alcanivorax</taxon>
    </lineage>
</organism>
<sequence length="492" mass="54562">MVLVALVGCDPVQWPADVRLPDGAVYDGDTRDDLFHGEGTLTWPDGRYYEGEFREGRLNGHGKLVDRRGCAHQGQFVDGVLHGEGQFTCDDATWQGRFEQGELIEGTVSYESGGSYQGKFRDFAPHGQGIWVTEDGAHYEGRFEDGELLKGTYRDEEGYRYEGEFRYFSYHGQGVLTRPDGVVIRGKFENGHAHGSGTRTQPAEGDGEPQEEKGYFVRGRYYASEQVYRENRHARAAKMEARLYTESSRLQSVLSSLAPQRPGVRDVYLLVVGGDGTEAVFAREVDWVAERLGSVFDLNRRQVRLINGGSDDLPLATRTSVREALQALDALLDPQEDLLMVHLVSHGSKEGALLLDDRNLKLNDLSVADGKQWLNGLQAKHQWLVVSACYSGKWVDALASPQRVVFASAASDRTSFGCGDDSDRTWFSKALYGEDMVAGIADPQAWFAAANEKVSGMEEEQGIEGDAHSMPQKAVGEAFLRWWQGNKAVNSE</sequence>
<accession>A0ABR4WBU3</accession>
<name>A0ABR4WBU3_9GAMM</name>
<dbReference type="PANTHER" id="PTHR23084:SF263">
    <property type="entry name" value="MORN REPEAT-CONTAINING PROTEIN 1"/>
    <property type="match status" value="1"/>
</dbReference>
<protein>
    <recommendedName>
        <fullName evidence="5">MORN repeat-containing protein</fullName>
    </recommendedName>
</protein>
<dbReference type="InterPro" id="IPR001096">
    <property type="entry name" value="Peptidase_C13"/>
</dbReference>
<evidence type="ECO:0000256" key="1">
    <source>
        <dbReference type="ARBA" id="ARBA00022737"/>
    </source>
</evidence>
<dbReference type="Pfam" id="PF01650">
    <property type="entry name" value="Peptidase_C13"/>
    <property type="match status" value="1"/>
</dbReference>
<gene>
    <name evidence="3" type="ORF">T9A_02078</name>
</gene>
<dbReference type="Proteomes" id="UP000029443">
    <property type="component" value="Unassembled WGS sequence"/>
</dbReference>
<evidence type="ECO:0000256" key="2">
    <source>
        <dbReference type="SAM" id="MobiDB-lite"/>
    </source>
</evidence>
<feature type="region of interest" description="Disordered" evidence="2">
    <location>
        <begin position="188"/>
        <end position="211"/>
    </location>
</feature>
<dbReference type="Gene3D" id="2.20.110.10">
    <property type="entry name" value="Histone H3 K4-specific methyltransferase SET7/9 N-terminal domain"/>
    <property type="match status" value="3"/>
</dbReference>
<evidence type="ECO:0000313" key="3">
    <source>
        <dbReference type="EMBL" id="KGD60880.1"/>
    </source>
</evidence>
<dbReference type="InterPro" id="IPR003409">
    <property type="entry name" value="MORN"/>
</dbReference>
<dbReference type="SMART" id="SM00698">
    <property type="entry name" value="MORN"/>
    <property type="match status" value="6"/>
</dbReference>
<dbReference type="PANTHER" id="PTHR23084">
    <property type="entry name" value="PHOSPHATIDYLINOSITOL-4-PHOSPHATE 5-KINASE RELATED"/>
    <property type="match status" value="1"/>
</dbReference>
<dbReference type="Pfam" id="PF02493">
    <property type="entry name" value="MORN"/>
    <property type="match status" value="5"/>
</dbReference>
<proteinExistence type="predicted"/>
<reference evidence="3 4" key="1">
    <citation type="submission" date="2012-09" db="EMBL/GenBank/DDBJ databases">
        <title>Genome Sequence of alkane-degrading Bacterium Alcanivorax jadensis T9.</title>
        <authorList>
            <person name="Lai Q."/>
            <person name="Shao Z."/>
        </authorList>
    </citation>
    <scope>NUCLEOTIDE SEQUENCE [LARGE SCALE GENOMIC DNA]</scope>
    <source>
        <strain evidence="3 4">T9</strain>
    </source>
</reference>
<keyword evidence="1" id="KW-0677">Repeat</keyword>